<keyword evidence="2" id="KW-1185">Reference proteome</keyword>
<evidence type="ECO:0000313" key="2">
    <source>
        <dbReference type="Proteomes" id="UP000825935"/>
    </source>
</evidence>
<gene>
    <name evidence="1" type="ORF">KP509_27G040200</name>
</gene>
<name>A0A8T2RH27_CERRI</name>
<dbReference type="AlphaFoldDB" id="A0A8T2RH27"/>
<reference evidence="1 2" key="1">
    <citation type="submission" date="2021-08" db="EMBL/GenBank/DDBJ databases">
        <title>WGS assembly of Ceratopteris richardii.</title>
        <authorList>
            <person name="Marchant D.B."/>
            <person name="Chen G."/>
            <person name="Jenkins J."/>
            <person name="Shu S."/>
            <person name="Leebens-Mack J."/>
            <person name="Grimwood J."/>
            <person name="Schmutz J."/>
            <person name="Soltis P."/>
            <person name="Soltis D."/>
            <person name="Chen Z.-H."/>
        </authorList>
    </citation>
    <scope>NUCLEOTIDE SEQUENCE [LARGE SCALE GENOMIC DNA]</scope>
    <source>
        <strain evidence="1">Whitten #5841</strain>
        <tissue evidence="1">Leaf</tissue>
    </source>
</reference>
<evidence type="ECO:0000313" key="1">
    <source>
        <dbReference type="EMBL" id="KAH7295260.1"/>
    </source>
</evidence>
<organism evidence="1 2">
    <name type="scientific">Ceratopteris richardii</name>
    <name type="common">Triangle waterfern</name>
    <dbReference type="NCBI Taxonomy" id="49495"/>
    <lineage>
        <taxon>Eukaryota</taxon>
        <taxon>Viridiplantae</taxon>
        <taxon>Streptophyta</taxon>
        <taxon>Embryophyta</taxon>
        <taxon>Tracheophyta</taxon>
        <taxon>Polypodiopsida</taxon>
        <taxon>Polypodiidae</taxon>
        <taxon>Polypodiales</taxon>
        <taxon>Pteridineae</taxon>
        <taxon>Pteridaceae</taxon>
        <taxon>Parkerioideae</taxon>
        <taxon>Ceratopteris</taxon>
    </lineage>
</organism>
<dbReference type="EMBL" id="CM035432">
    <property type="protein sequence ID" value="KAH7295260.1"/>
    <property type="molecule type" value="Genomic_DNA"/>
</dbReference>
<sequence>MPPPVPPWTILLCKRLTQAGRKQTVTHSRILLPRDQILMLRPLPLRTKWAYTLRQFHIILRQFRIILRHFPLIIRRLTQLATPRLIPPAIHRLTQLATRRLTTATRRPRADKKVRTLTSILYCAFVQRSTKIKKIYFSCSFGHYPYNTIVRFY</sequence>
<proteinExistence type="predicted"/>
<dbReference type="Proteomes" id="UP000825935">
    <property type="component" value="Chromosome 27"/>
</dbReference>
<protein>
    <submittedName>
        <fullName evidence="1">Uncharacterized protein</fullName>
    </submittedName>
</protein>
<comment type="caution">
    <text evidence="1">The sequence shown here is derived from an EMBL/GenBank/DDBJ whole genome shotgun (WGS) entry which is preliminary data.</text>
</comment>
<accession>A0A8T2RH27</accession>